<keyword evidence="2" id="KW-1185">Reference proteome</keyword>
<dbReference type="AlphaFoldDB" id="A0AAV2ZNU3"/>
<proteinExistence type="predicted"/>
<dbReference type="Proteomes" id="UP001181693">
    <property type="component" value="Unassembled WGS sequence"/>
</dbReference>
<protein>
    <submittedName>
        <fullName evidence="1">Uncharacterized protein</fullName>
    </submittedName>
</protein>
<comment type="caution">
    <text evidence="1">The sequence shown here is derived from an EMBL/GenBank/DDBJ whole genome shotgun (WGS) entry which is preliminary data.</text>
</comment>
<sequence length="109" mass="13091">MISLAIIARIFWNPIVSERPLSCKAQTLRIFCLRWYIENRWPVEDLVRKSQNLWRMVFASPTCSYWFLLLMSSVTPLRIFWKLHSAERPASCKVFRFIRIFSFFLGKGR</sequence>
<evidence type="ECO:0000313" key="1">
    <source>
        <dbReference type="EMBL" id="DBA13547.1"/>
    </source>
</evidence>
<reference evidence="1" key="1">
    <citation type="thesis" date="2020" institute="ProQuest LLC" country="789 East Eisenhower Parkway, Ann Arbor, MI, USA">
        <title>Comparative Genomics and Chromosome Evolution.</title>
        <authorList>
            <person name="Mudd A.B."/>
        </authorList>
    </citation>
    <scope>NUCLEOTIDE SEQUENCE</scope>
    <source>
        <strain evidence="1">1538</strain>
        <tissue evidence="1">Blood</tissue>
    </source>
</reference>
<evidence type="ECO:0000313" key="2">
    <source>
        <dbReference type="Proteomes" id="UP001181693"/>
    </source>
</evidence>
<name>A0AAV2ZNU3_PYXAD</name>
<organism evidence="1 2">
    <name type="scientific">Pyxicephalus adspersus</name>
    <name type="common">African bullfrog</name>
    <dbReference type="NCBI Taxonomy" id="30357"/>
    <lineage>
        <taxon>Eukaryota</taxon>
        <taxon>Metazoa</taxon>
        <taxon>Chordata</taxon>
        <taxon>Craniata</taxon>
        <taxon>Vertebrata</taxon>
        <taxon>Euteleostomi</taxon>
        <taxon>Amphibia</taxon>
        <taxon>Batrachia</taxon>
        <taxon>Anura</taxon>
        <taxon>Neobatrachia</taxon>
        <taxon>Ranoidea</taxon>
        <taxon>Pyxicephalidae</taxon>
        <taxon>Pyxicephalinae</taxon>
        <taxon>Pyxicephalus</taxon>
    </lineage>
</organism>
<accession>A0AAV2ZNU3</accession>
<gene>
    <name evidence="1" type="ORF">GDO54_018640</name>
</gene>
<dbReference type="EMBL" id="DYDO01000710">
    <property type="protein sequence ID" value="DBA13547.1"/>
    <property type="molecule type" value="Genomic_DNA"/>
</dbReference>